<keyword evidence="1" id="KW-0479">Metal-binding</keyword>
<dbReference type="PANTHER" id="PTHR12603:SF0">
    <property type="entry name" value="CCR4-NOT TRANSCRIPTION COMPLEX SUBUNIT 4"/>
    <property type="match status" value="1"/>
</dbReference>
<evidence type="ECO:0000256" key="1">
    <source>
        <dbReference type="PROSITE-ProRule" id="PRU00175"/>
    </source>
</evidence>
<dbReference type="PaxDb" id="3827-XP_004489350.1"/>
<dbReference type="InterPro" id="IPR039515">
    <property type="entry name" value="NOT4_mRING-HC-C4C4"/>
</dbReference>
<organism evidence="4 5">
    <name type="scientific">Cicer arietinum</name>
    <name type="common">Chickpea</name>
    <name type="synonym">Garbanzo</name>
    <dbReference type="NCBI Taxonomy" id="3827"/>
    <lineage>
        <taxon>Eukaryota</taxon>
        <taxon>Viridiplantae</taxon>
        <taxon>Streptophyta</taxon>
        <taxon>Embryophyta</taxon>
        <taxon>Tracheophyta</taxon>
        <taxon>Spermatophyta</taxon>
        <taxon>Magnoliopsida</taxon>
        <taxon>eudicotyledons</taxon>
        <taxon>Gunneridae</taxon>
        <taxon>Pentapetalae</taxon>
        <taxon>rosids</taxon>
        <taxon>fabids</taxon>
        <taxon>Fabales</taxon>
        <taxon>Fabaceae</taxon>
        <taxon>Papilionoideae</taxon>
        <taxon>50 kb inversion clade</taxon>
        <taxon>NPAAA clade</taxon>
        <taxon>Hologalegina</taxon>
        <taxon>IRL clade</taxon>
        <taxon>Cicereae</taxon>
        <taxon>Cicer</taxon>
    </lineage>
</organism>
<sequence>MSPASISDPPLSSKKKRTNGSAKLKQIKLDVRREQWLSRVKKGCNVDANGRVDSCPSSKHIAGEENQSSYKENRRRKGREDGTCIEGNDSGSMINNSIQNSYHHNESRNSFTGSSSSSSSSTCYSSNLSEEDGCLDDWEAVADALYANDNKHSMVSESPIEHDTQSYIDSQAAKNPKMNLSKKESESHPTCRAWKPDDTLRPRCLPDLSKPHRSTLNSNCHGNHQIVPWTWQTIISQPSQCPICYEDLDLTDSEFLPCSCGFHLCLFCHKKILEADGRCPGCRKLYDHVDGNVGFNIRGANAFYITQSCSMSTGCARS</sequence>
<feature type="compositionally biased region" description="Basic and acidic residues" evidence="2">
    <location>
        <begin position="181"/>
        <end position="192"/>
    </location>
</feature>
<proteinExistence type="predicted"/>
<dbReference type="eggNOG" id="KOG2068">
    <property type="taxonomic scope" value="Eukaryota"/>
</dbReference>
<dbReference type="PANTHER" id="PTHR12603">
    <property type="entry name" value="CCR4-NOT TRANSCRIPTION COMPLEX RELATED"/>
    <property type="match status" value="1"/>
</dbReference>
<dbReference type="GO" id="GO:0016567">
    <property type="term" value="P:protein ubiquitination"/>
    <property type="evidence" value="ECO:0007669"/>
    <property type="project" value="TreeGrafter"/>
</dbReference>
<feature type="region of interest" description="Disordered" evidence="2">
    <location>
        <begin position="171"/>
        <end position="192"/>
    </location>
</feature>
<dbReference type="GO" id="GO:0030014">
    <property type="term" value="C:CCR4-NOT complex"/>
    <property type="evidence" value="ECO:0007669"/>
    <property type="project" value="InterPro"/>
</dbReference>
<keyword evidence="1" id="KW-0863">Zinc-finger</keyword>
<dbReference type="OrthoDB" id="1923159at2759"/>
<dbReference type="Pfam" id="PF14570">
    <property type="entry name" value="zf-RING_4"/>
    <property type="match status" value="1"/>
</dbReference>
<dbReference type="InterPro" id="IPR013083">
    <property type="entry name" value="Znf_RING/FYVE/PHD"/>
</dbReference>
<feature type="compositionally biased region" description="Polar residues" evidence="2">
    <location>
        <begin position="89"/>
        <end position="98"/>
    </location>
</feature>
<feature type="region of interest" description="Disordered" evidence="2">
    <location>
        <begin position="53"/>
        <end position="98"/>
    </location>
</feature>
<evidence type="ECO:0000313" key="5">
    <source>
        <dbReference type="RefSeq" id="XP_004489350.1"/>
    </source>
</evidence>
<keyword evidence="4" id="KW-1185">Reference proteome</keyword>
<evidence type="ECO:0000313" key="4">
    <source>
        <dbReference type="Proteomes" id="UP000087171"/>
    </source>
</evidence>
<feature type="domain" description="RING-type" evidence="3">
    <location>
        <begin position="241"/>
        <end position="283"/>
    </location>
</feature>
<dbReference type="KEGG" id="cam:101500593"/>
<accession>A0A1S2XJ23</accession>
<reference evidence="5" key="2">
    <citation type="submission" date="2025-08" db="UniProtKB">
        <authorList>
            <consortium name="RefSeq"/>
        </authorList>
    </citation>
    <scope>IDENTIFICATION</scope>
    <source>
        <tissue evidence="5">Etiolated seedlings</tissue>
    </source>
</reference>
<dbReference type="GeneID" id="101500593"/>
<dbReference type="SUPFAM" id="SSF57850">
    <property type="entry name" value="RING/U-box"/>
    <property type="match status" value="1"/>
</dbReference>
<dbReference type="Proteomes" id="UP000087171">
    <property type="component" value="Chromosome Ca2"/>
</dbReference>
<name>A0A1S2XJ23_CICAR</name>
<dbReference type="PROSITE" id="PS50089">
    <property type="entry name" value="ZF_RING_2"/>
    <property type="match status" value="1"/>
</dbReference>
<dbReference type="GO" id="GO:0004842">
    <property type="term" value="F:ubiquitin-protein transferase activity"/>
    <property type="evidence" value="ECO:0007669"/>
    <property type="project" value="InterPro"/>
</dbReference>
<dbReference type="CDD" id="cd16618">
    <property type="entry name" value="mRING-HC-C4C4_CNOT4"/>
    <property type="match status" value="1"/>
</dbReference>
<gene>
    <name evidence="5" type="primary">LOC101500593</name>
</gene>
<feature type="region of interest" description="Disordered" evidence="2">
    <location>
        <begin position="1"/>
        <end position="26"/>
    </location>
</feature>
<dbReference type="FunFam" id="3.30.40.10:FF:000383">
    <property type="entry name" value="RING/U-box superfamily protein"/>
    <property type="match status" value="1"/>
</dbReference>
<dbReference type="GO" id="GO:0008270">
    <property type="term" value="F:zinc ion binding"/>
    <property type="evidence" value="ECO:0007669"/>
    <property type="project" value="UniProtKB-KW"/>
</dbReference>
<dbReference type="STRING" id="3827.A0A1S2XJ23"/>
<reference evidence="4" key="1">
    <citation type="journal article" date="2013" name="Nat. Biotechnol.">
        <title>Draft genome sequence of chickpea (Cicer arietinum) provides a resource for trait improvement.</title>
        <authorList>
            <person name="Varshney R.K."/>
            <person name="Song C."/>
            <person name="Saxena R.K."/>
            <person name="Azam S."/>
            <person name="Yu S."/>
            <person name="Sharpe A.G."/>
            <person name="Cannon S."/>
            <person name="Baek J."/>
            <person name="Rosen B.D."/>
            <person name="Tar'an B."/>
            <person name="Millan T."/>
            <person name="Zhang X."/>
            <person name="Ramsay L.D."/>
            <person name="Iwata A."/>
            <person name="Wang Y."/>
            <person name="Nelson W."/>
            <person name="Farmer A.D."/>
            <person name="Gaur P.M."/>
            <person name="Soderlund C."/>
            <person name="Penmetsa R.V."/>
            <person name="Xu C."/>
            <person name="Bharti A.K."/>
            <person name="He W."/>
            <person name="Winter P."/>
            <person name="Zhao S."/>
            <person name="Hane J.K."/>
            <person name="Carrasquilla-Garcia N."/>
            <person name="Condie J.A."/>
            <person name="Upadhyaya H.D."/>
            <person name="Luo M.C."/>
            <person name="Thudi M."/>
            <person name="Gowda C.L."/>
            <person name="Singh N.P."/>
            <person name="Lichtenzveig J."/>
            <person name="Gali K.K."/>
            <person name="Rubio J."/>
            <person name="Nadarajan N."/>
            <person name="Dolezel J."/>
            <person name="Bansal K.C."/>
            <person name="Xu X."/>
            <person name="Edwards D."/>
            <person name="Zhang G."/>
            <person name="Kahl G."/>
            <person name="Gil J."/>
            <person name="Singh K.B."/>
            <person name="Datta S.K."/>
            <person name="Jackson S.A."/>
            <person name="Wang J."/>
            <person name="Cook D.R."/>
        </authorList>
    </citation>
    <scope>NUCLEOTIDE SEQUENCE [LARGE SCALE GENOMIC DNA]</scope>
    <source>
        <strain evidence="4">cv. CDC Frontier</strain>
    </source>
</reference>
<dbReference type="InterPro" id="IPR039780">
    <property type="entry name" value="Mot2"/>
</dbReference>
<evidence type="ECO:0000259" key="3">
    <source>
        <dbReference type="PROSITE" id="PS50089"/>
    </source>
</evidence>
<dbReference type="Gene3D" id="3.30.40.10">
    <property type="entry name" value="Zinc/RING finger domain, C3HC4 (zinc finger)"/>
    <property type="match status" value="1"/>
</dbReference>
<keyword evidence="1" id="KW-0862">Zinc</keyword>
<dbReference type="RefSeq" id="XP_004489350.1">
    <property type="nucleotide sequence ID" value="XM_004489293.3"/>
</dbReference>
<evidence type="ECO:0000256" key="2">
    <source>
        <dbReference type="SAM" id="MobiDB-lite"/>
    </source>
</evidence>
<protein>
    <submittedName>
        <fullName evidence="5">Uncharacterized protein LOC101500593</fullName>
    </submittedName>
</protein>
<dbReference type="InterPro" id="IPR001841">
    <property type="entry name" value="Znf_RING"/>
</dbReference>
<dbReference type="AlphaFoldDB" id="A0A1S2XJ23"/>